<keyword evidence="3" id="KW-1185">Reference proteome</keyword>
<comment type="caution">
    <text evidence="2">The sequence shown here is derived from an EMBL/GenBank/DDBJ whole genome shotgun (WGS) entry which is preliminary data.</text>
</comment>
<keyword evidence="1" id="KW-0812">Transmembrane</keyword>
<reference evidence="2 3" key="1">
    <citation type="submission" date="2019-12" db="EMBL/GenBank/DDBJ databases">
        <title>Novel species isolated from a subtropical stream in China.</title>
        <authorList>
            <person name="Lu H."/>
        </authorList>
    </citation>
    <scope>NUCLEOTIDE SEQUENCE [LARGE SCALE GENOMIC DNA]</scope>
    <source>
        <strain evidence="2 3">CY13W</strain>
    </source>
</reference>
<protein>
    <submittedName>
        <fullName evidence="2">Uncharacterized protein</fullName>
    </submittedName>
</protein>
<dbReference type="Proteomes" id="UP000478090">
    <property type="component" value="Unassembled WGS sequence"/>
</dbReference>
<feature type="transmembrane region" description="Helical" evidence="1">
    <location>
        <begin position="69"/>
        <end position="88"/>
    </location>
</feature>
<dbReference type="EMBL" id="WWCM01000003">
    <property type="protein sequence ID" value="MYM39005.1"/>
    <property type="molecule type" value="Genomic_DNA"/>
</dbReference>
<organism evidence="2 3">
    <name type="scientific">Duganella qianjiadongensis</name>
    <dbReference type="NCBI Taxonomy" id="2692176"/>
    <lineage>
        <taxon>Bacteria</taxon>
        <taxon>Pseudomonadati</taxon>
        <taxon>Pseudomonadota</taxon>
        <taxon>Betaproteobacteria</taxon>
        <taxon>Burkholderiales</taxon>
        <taxon>Oxalobacteraceae</taxon>
        <taxon>Telluria group</taxon>
        <taxon>Duganella</taxon>
    </lineage>
</organism>
<name>A0ABW9VHM7_9BURK</name>
<gene>
    <name evidence="2" type="ORF">GTP27_06640</name>
</gene>
<evidence type="ECO:0000313" key="2">
    <source>
        <dbReference type="EMBL" id="MYM39005.1"/>
    </source>
</evidence>
<evidence type="ECO:0000256" key="1">
    <source>
        <dbReference type="SAM" id="Phobius"/>
    </source>
</evidence>
<accession>A0ABW9VHM7</accession>
<keyword evidence="1" id="KW-1133">Transmembrane helix</keyword>
<keyword evidence="1" id="KW-0472">Membrane</keyword>
<sequence length="105" mass="11522">MRKCPCCGEAAISSSLLSAIRFTGSARCPACGKHLKVKRNVFSFLPLLYTTVRIGLDRLFHIRLDLADSWELGVIAALLLLAIWRISLREDSTKQSAGCDVARTG</sequence>
<evidence type="ECO:0000313" key="3">
    <source>
        <dbReference type="Proteomes" id="UP000478090"/>
    </source>
</evidence>
<proteinExistence type="predicted"/>
<dbReference type="RefSeq" id="WP_161038390.1">
    <property type="nucleotide sequence ID" value="NZ_WWCM01000003.1"/>
</dbReference>